<evidence type="ECO:0000313" key="2">
    <source>
        <dbReference type="EMBL" id="KAK8374634.1"/>
    </source>
</evidence>
<organism evidence="2 3">
    <name type="scientific">Scylla paramamosain</name>
    <name type="common">Mud crab</name>
    <dbReference type="NCBI Taxonomy" id="85552"/>
    <lineage>
        <taxon>Eukaryota</taxon>
        <taxon>Metazoa</taxon>
        <taxon>Ecdysozoa</taxon>
        <taxon>Arthropoda</taxon>
        <taxon>Crustacea</taxon>
        <taxon>Multicrustacea</taxon>
        <taxon>Malacostraca</taxon>
        <taxon>Eumalacostraca</taxon>
        <taxon>Eucarida</taxon>
        <taxon>Decapoda</taxon>
        <taxon>Pleocyemata</taxon>
        <taxon>Brachyura</taxon>
        <taxon>Eubrachyura</taxon>
        <taxon>Portunoidea</taxon>
        <taxon>Portunidae</taxon>
        <taxon>Portuninae</taxon>
        <taxon>Scylla</taxon>
    </lineage>
</organism>
<evidence type="ECO:0000256" key="1">
    <source>
        <dbReference type="SAM" id="MobiDB-lite"/>
    </source>
</evidence>
<evidence type="ECO:0000313" key="3">
    <source>
        <dbReference type="Proteomes" id="UP001487740"/>
    </source>
</evidence>
<dbReference type="PANTHER" id="PTHR37948">
    <property type="entry name" value="ZGC:113208"/>
    <property type="match status" value="1"/>
</dbReference>
<name>A0AAW0SI86_SCYPA</name>
<feature type="compositionally biased region" description="Basic and acidic residues" evidence="1">
    <location>
        <begin position="1"/>
        <end position="11"/>
    </location>
</feature>
<sequence length="113" mass="11933">MGPKRSIEKKPANKPTKKAKKDTGGSGSKGELVEVKCGPSFTLTAPPPTRNALGQLVFEGAPEFRPNLTPQEVLQMGSFGGTYFRPIKSSVTGETRCLVEFGTLVEIVGPGLG</sequence>
<dbReference type="EMBL" id="JARAKH010000289">
    <property type="protein sequence ID" value="KAK8374634.1"/>
    <property type="molecule type" value="Genomic_DNA"/>
</dbReference>
<gene>
    <name evidence="2" type="ORF">O3P69_010548</name>
</gene>
<dbReference type="Proteomes" id="UP001487740">
    <property type="component" value="Unassembled WGS sequence"/>
</dbReference>
<dbReference type="AlphaFoldDB" id="A0AAW0SI86"/>
<feature type="region of interest" description="Disordered" evidence="1">
    <location>
        <begin position="1"/>
        <end position="32"/>
    </location>
</feature>
<keyword evidence="3" id="KW-1185">Reference proteome</keyword>
<protein>
    <submittedName>
        <fullName evidence="2">Uncharacterized protein</fullName>
    </submittedName>
</protein>
<accession>A0AAW0SI86</accession>
<comment type="caution">
    <text evidence="2">The sequence shown here is derived from an EMBL/GenBank/DDBJ whole genome shotgun (WGS) entry which is preliminary data.</text>
</comment>
<dbReference type="PANTHER" id="PTHR37948:SF1">
    <property type="entry name" value="BLL5189 PROTEIN"/>
    <property type="match status" value="1"/>
</dbReference>
<reference evidence="2 3" key="1">
    <citation type="submission" date="2023-03" db="EMBL/GenBank/DDBJ databases">
        <title>High-quality genome of Scylla paramamosain provides insights in environmental adaptation.</title>
        <authorList>
            <person name="Zhang L."/>
        </authorList>
    </citation>
    <scope>NUCLEOTIDE SEQUENCE [LARGE SCALE GENOMIC DNA]</scope>
    <source>
        <strain evidence="2">LZ_2023a</strain>
        <tissue evidence="2">Muscle</tissue>
    </source>
</reference>
<proteinExistence type="predicted"/>